<evidence type="ECO:0000256" key="4">
    <source>
        <dbReference type="ARBA" id="ARBA00022741"/>
    </source>
</evidence>
<dbReference type="AlphaFoldDB" id="A0A179SVZ4"/>
<keyword evidence="3" id="KW-0963">Cytoplasm</keyword>
<dbReference type="InterPro" id="IPR003714">
    <property type="entry name" value="PhoH"/>
</dbReference>
<evidence type="ECO:0000313" key="9">
    <source>
        <dbReference type="Proteomes" id="UP000078534"/>
    </source>
</evidence>
<organism evidence="8 9">
    <name type="scientific">Metabacillus litoralis</name>
    <dbReference type="NCBI Taxonomy" id="152268"/>
    <lineage>
        <taxon>Bacteria</taxon>
        <taxon>Bacillati</taxon>
        <taxon>Bacillota</taxon>
        <taxon>Bacilli</taxon>
        <taxon>Bacillales</taxon>
        <taxon>Bacillaceae</taxon>
        <taxon>Metabacillus</taxon>
    </lineage>
</organism>
<dbReference type="PANTHER" id="PTHR30473:SF1">
    <property type="entry name" value="PHOH-LIKE PROTEIN"/>
    <property type="match status" value="1"/>
</dbReference>
<reference evidence="9" key="1">
    <citation type="submission" date="2016-04" db="EMBL/GenBank/DDBJ databases">
        <authorList>
            <person name="Lyu Z."/>
            <person name="Lyu W."/>
        </authorList>
    </citation>
    <scope>NUCLEOTIDE SEQUENCE [LARGE SCALE GENOMIC DNA]</scope>
    <source>
        <strain evidence="9">C44</strain>
    </source>
</reference>
<dbReference type="Gene3D" id="3.40.50.300">
    <property type="entry name" value="P-loop containing nucleotide triphosphate hydrolases"/>
    <property type="match status" value="1"/>
</dbReference>
<name>A0A179SVZ4_9BACI</name>
<proteinExistence type="inferred from homology"/>
<evidence type="ECO:0000256" key="2">
    <source>
        <dbReference type="ARBA" id="ARBA00010393"/>
    </source>
</evidence>
<evidence type="ECO:0000256" key="6">
    <source>
        <dbReference type="ARBA" id="ARBA00039970"/>
    </source>
</evidence>
<dbReference type="FunFam" id="3.40.50.300:FF:000013">
    <property type="entry name" value="PhoH family ATPase"/>
    <property type="match status" value="1"/>
</dbReference>
<dbReference type="InterPro" id="IPR051451">
    <property type="entry name" value="PhoH2-like"/>
</dbReference>
<comment type="subcellular location">
    <subcellularLocation>
        <location evidence="1">Cytoplasm</location>
    </subcellularLocation>
</comment>
<dbReference type="GO" id="GO:0005829">
    <property type="term" value="C:cytosol"/>
    <property type="evidence" value="ECO:0007669"/>
    <property type="project" value="TreeGrafter"/>
</dbReference>
<dbReference type="STRING" id="152268.A6K24_05830"/>
<gene>
    <name evidence="8" type="ORF">A6K24_05830</name>
</gene>
<evidence type="ECO:0000259" key="7">
    <source>
        <dbReference type="Pfam" id="PF02562"/>
    </source>
</evidence>
<dbReference type="Proteomes" id="UP000078534">
    <property type="component" value="Unassembled WGS sequence"/>
</dbReference>
<keyword evidence="4" id="KW-0547">Nucleotide-binding</keyword>
<keyword evidence="5" id="KW-0067">ATP-binding</keyword>
<evidence type="ECO:0000313" key="8">
    <source>
        <dbReference type="EMBL" id="OAS85029.1"/>
    </source>
</evidence>
<dbReference type="Pfam" id="PF02562">
    <property type="entry name" value="PhoH"/>
    <property type="match status" value="1"/>
</dbReference>
<dbReference type="InterPro" id="IPR027417">
    <property type="entry name" value="P-loop_NTPase"/>
</dbReference>
<evidence type="ECO:0000256" key="5">
    <source>
        <dbReference type="ARBA" id="ARBA00022840"/>
    </source>
</evidence>
<feature type="domain" description="PhoH-like protein" evidence="7">
    <location>
        <begin position="113"/>
        <end position="316"/>
    </location>
</feature>
<protein>
    <recommendedName>
        <fullName evidence="6">PhoH-like protein</fullName>
    </recommendedName>
</protein>
<dbReference type="GO" id="GO:0005524">
    <property type="term" value="F:ATP binding"/>
    <property type="evidence" value="ECO:0007669"/>
    <property type="project" value="UniProtKB-KW"/>
</dbReference>
<keyword evidence="9" id="KW-1185">Reference proteome</keyword>
<sequence>MPEELVTMSQQLENPNEAIALFGNNDVHLKRMEEELKVSIVTRGEAVFVSGDSEHVNLVEELLKSLLLIIRKGINISERDVIYAISMAREQKLDQFENLYVQEIAKTAKGKSIRVKTLGQRHYIAAIQNKDLVFGIGPAGTGKTYLAVVMAVNALKNGSLKRIILTRPAVEAGESLGFLPGDLKEKVDPYLRPLYDALHDVLGMEHTGRLIERGTIEIAPLAYMRGRTLDDAFVILDEAQNTTPAQMKMFLTRLGFGSKMVITGDITQVDLPKGVKSGLTVAKDTLVNVQGISFVELEQSDVVRHPLVAKIISAYENSKEG</sequence>
<dbReference type="SUPFAM" id="SSF52540">
    <property type="entry name" value="P-loop containing nucleoside triphosphate hydrolases"/>
    <property type="match status" value="1"/>
</dbReference>
<dbReference type="OrthoDB" id="9773137at2"/>
<dbReference type="PANTHER" id="PTHR30473">
    <property type="entry name" value="PROTEIN PHOH"/>
    <property type="match status" value="1"/>
</dbReference>
<accession>A0A179SVZ4</accession>
<dbReference type="EMBL" id="LWSG01000023">
    <property type="protein sequence ID" value="OAS85029.1"/>
    <property type="molecule type" value="Genomic_DNA"/>
</dbReference>
<comment type="caution">
    <text evidence="8">The sequence shown here is derived from an EMBL/GenBank/DDBJ whole genome shotgun (WGS) entry which is preliminary data.</text>
</comment>
<evidence type="ECO:0000256" key="3">
    <source>
        <dbReference type="ARBA" id="ARBA00022490"/>
    </source>
</evidence>
<dbReference type="RefSeq" id="WP_066334699.1">
    <property type="nucleotide sequence ID" value="NZ_LWSG01000023.1"/>
</dbReference>
<comment type="similarity">
    <text evidence="2">Belongs to the PhoH family.</text>
</comment>
<evidence type="ECO:0000256" key="1">
    <source>
        <dbReference type="ARBA" id="ARBA00004496"/>
    </source>
</evidence>